<organism evidence="4 6">
    <name type="scientific">Candidatus Chlorohelix allophototropha</name>
    <dbReference type="NCBI Taxonomy" id="3003348"/>
    <lineage>
        <taxon>Bacteria</taxon>
        <taxon>Bacillati</taxon>
        <taxon>Chloroflexota</taxon>
        <taxon>Chloroflexia</taxon>
        <taxon>Candidatus Chloroheliales</taxon>
        <taxon>Candidatus Chloroheliaceae</taxon>
        <taxon>Candidatus Chlorohelix</taxon>
    </lineage>
</organism>
<evidence type="ECO:0000256" key="1">
    <source>
        <dbReference type="SAM" id="MobiDB-lite"/>
    </source>
</evidence>
<dbReference type="InterPro" id="IPR053957">
    <property type="entry name" value="DUF2089_Zn_ribbon"/>
</dbReference>
<feature type="region of interest" description="Disordered" evidence="1">
    <location>
        <begin position="122"/>
        <end position="141"/>
    </location>
</feature>
<protein>
    <submittedName>
        <fullName evidence="4">DUF2089 domain-containing protein</fullName>
    </submittedName>
</protein>
<reference evidence="5" key="2">
    <citation type="journal article" date="2024" name="Nature">
        <title>Anoxygenic phototroph of the Chloroflexota uses a type I reaction centre.</title>
        <authorList>
            <person name="Tsuji J.M."/>
            <person name="Shaw N.A."/>
            <person name="Nagashima S."/>
            <person name="Venkiteswaran J.J."/>
            <person name="Schiff S.L."/>
            <person name="Watanabe T."/>
            <person name="Fukui M."/>
            <person name="Hanada S."/>
            <person name="Tank M."/>
            <person name="Neufeld J.D."/>
        </authorList>
    </citation>
    <scope>NUCLEOTIDE SEQUENCE</scope>
    <source>
        <strain evidence="5">L227-S17</strain>
    </source>
</reference>
<evidence type="ECO:0000313" key="4">
    <source>
        <dbReference type="EMBL" id="NWJ45260.1"/>
    </source>
</evidence>
<dbReference type="Pfam" id="PF09862">
    <property type="entry name" value="DUF2089"/>
    <property type="match status" value="1"/>
</dbReference>
<dbReference type="RefSeq" id="WP_341469031.1">
    <property type="nucleotide sequence ID" value="NZ_CP128399.1"/>
</dbReference>
<dbReference type="EMBL" id="JACATZ010000001">
    <property type="protein sequence ID" value="NWJ45260.1"/>
    <property type="molecule type" value="Genomic_DNA"/>
</dbReference>
<accession>A0A8T7M0D6</accession>
<keyword evidence="7" id="KW-1185">Reference proteome</keyword>
<feature type="domain" description="DUF2089" evidence="3">
    <location>
        <begin position="12"/>
        <end position="42"/>
    </location>
</feature>
<name>A0A8T7M0D6_9CHLR</name>
<feature type="domain" description="DUF2089" evidence="2">
    <location>
        <begin position="45"/>
        <end position="91"/>
    </location>
</feature>
<evidence type="ECO:0000259" key="2">
    <source>
        <dbReference type="Pfam" id="PF09862"/>
    </source>
</evidence>
<proteinExistence type="predicted"/>
<dbReference type="Proteomes" id="UP000521676">
    <property type="component" value="Unassembled WGS sequence"/>
</dbReference>
<dbReference type="Proteomes" id="UP001431572">
    <property type="component" value="Chromosome 1"/>
</dbReference>
<evidence type="ECO:0000313" key="6">
    <source>
        <dbReference type="Proteomes" id="UP000521676"/>
    </source>
</evidence>
<reference evidence="4 6" key="1">
    <citation type="submission" date="2020-06" db="EMBL/GenBank/DDBJ databases">
        <title>Anoxygenic phototrophic Chloroflexota member uses a Type I reaction center.</title>
        <authorList>
            <person name="Tsuji J.M."/>
            <person name="Shaw N.A."/>
            <person name="Nagashima S."/>
            <person name="Venkiteswaran J."/>
            <person name="Schiff S.L."/>
            <person name="Hanada S."/>
            <person name="Tank M."/>
            <person name="Neufeld J.D."/>
        </authorList>
    </citation>
    <scope>NUCLEOTIDE SEQUENCE [LARGE SCALE GENOMIC DNA]</scope>
    <source>
        <strain evidence="4">L227-S17</strain>
    </source>
</reference>
<evidence type="ECO:0000259" key="3">
    <source>
        <dbReference type="Pfam" id="PF22747"/>
    </source>
</evidence>
<dbReference type="EMBL" id="CP128399">
    <property type="protein sequence ID" value="WJW67136.1"/>
    <property type="molecule type" value="Genomic_DNA"/>
</dbReference>
<evidence type="ECO:0000313" key="5">
    <source>
        <dbReference type="EMBL" id="WJW67136.1"/>
    </source>
</evidence>
<gene>
    <name evidence="4" type="ORF">HXX08_05210</name>
    <name evidence="5" type="ORF">OZ401_000391</name>
</gene>
<dbReference type="AlphaFoldDB" id="A0A8T7M0D6"/>
<evidence type="ECO:0000313" key="7">
    <source>
        <dbReference type="Proteomes" id="UP001431572"/>
    </source>
</evidence>
<dbReference type="InterPro" id="IPR018658">
    <property type="entry name" value="DUF2089"/>
</dbReference>
<sequence>MVTSKCHISGQCPVCNEQMHITRLECENCGSGLDGKFSLGSFQNLSPDQLQFLEVFIRARGQNKAIQELLNISYPTVIKKLDELIVALGYEPVPLPDSRREILEMLSQGKITAAQAQQLMATQKLTDNSDNRAAAPNTIGE</sequence>
<dbReference type="Pfam" id="PF22747">
    <property type="entry name" value="Zn_ribbon_DUF2089"/>
    <property type="match status" value="1"/>
</dbReference>